<evidence type="ECO:0000256" key="2">
    <source>
        <dbReference type="PROSITE-ProRule" id="PRU01213"/>
    </source>
</evidence>
<keyword evidence="1 2" id="KW-0500">Molybdenum</keyword>
<evidence type="ECO:0000256" key="1">
    <source>
        <dbReference type="ARBA" id="ARBA00022505"/>
    </source>
</evidence>
<feature type="domain" description="Mop" evidence="3">
    <location>
        <begin position="63"/>
        <end position="128"/>
    </location>
</feature>
<proteinExistence type="predicted"/>
<dbReference type="InterPro" id="IPR008995">
    <property type="entry name" value="Mo/tungstate-bd_C_term_dom"/>
</dbReference>
<evidence type="ECO:0000313" key="5">
    <source>
        <dbReference type="Proteomes" id="UP000581206"/>
    </source>
</evidence>
<dbReference type="RefSeq" id="WP_168628717.1">
    <property type="nucleotide sequence ID" value="NZ_BONL01000009.1"/>
</dbReference>
<protein>
    <submittedName>
        <fullName evidence="4">Helix-turn-helix domain-containing protein</fullName>
    </submittedName>
</protein>
<sequence>MPEFRISEAADLLGVSDDTVRRWVDAGRLPATRTGGRWTVAGTDLARIAQELAESPGDDRRTAVSARNQLRGIVTRVLRDTVMAQVDVQAGPYRLVSLISREAADDLGLEPGVVVTAGVKATNLMIERH</sequence>
<dbReference type="NCBIfam" id="TIGR01764">
    <property type="entry name" value="excise"/>
    <property type="match status" value="1"/>
</dbReference>
<dbReference type="Pfam" id="PF12728">
    <property type="entry name" value="HTH_17"/>
    <property type="match status" value="1"/>
</dbReference>
<accession>A0A7X6KSU7</accession>
<reference evidence="4 5" key="1">
    <citation type="submission" date="2020-04" db="EMBL/GenBank/DDBJ databases">
        <title>MicrobeNet Type strains.</title>
        <authorList>
            <person name="Nicholson A.C."/>
        </authorList>
    </citation>
    <scope>NUCLEOTIDE SEQUENCE [LARGE SCALE GENOMIC DNA]</scope>
    <source>
        <strain evidence="4 5">ATCC BAA-788</strain>
    </source>
</reference>
<dbReference type="InterPro" id="IPR010093">
    <property type="entry name" value="SinI_DNA-bd"/>
</dbReference>
<dbReference type="Pfam" id="PF03459">
    <property type="entry name" value="TOBE"/>
    <property type="match status" value="1"/>
</dbReference>
<dbReference type="Gene3D" id="2.40.50.100">
    <property type="match status" value="1"/>
</dbReference>
<evidence type="ECO:0000259" key="3">
    <source>
        <dbReference type="PROSITE" id="PS51866"/>
    </source>
</evidence>
<dbReference type="InterPro" id="IPR004606">
    <property type="entry name" value="Mop_domain"/>
</dbReference>
<dbReference type="Gene3D" id="1.10.1660.10">
    <property type="match status" value="1"/>
</dbReference>
<evidence type="ECO:0000313" key="4">
    <source>
        <dbReference type="EMBL" id="NKY21657.1"/>
    </source>
</evidence>
<dbReference type="AlphaFoldDB" id="A0A7X6KSU7"/>
<dbReference type="InterPro" id="IPR005116">
    <property type="entry name" value="Transp-assoc_OB_typ1"/>
</dbReference>
<keyword evidence="5" id="KW-1185">Reference proteome</keyword>
<comment type="caution">
    <text evidence="4">The sequence shown here is derived from an EMBL/GenBank/DDBJ whole genome shotgun (WGS) entry which is preliminary data.</text>
</comment>
<name>A0A7X6KSU7_9CELL</name>
<dbReference type="InterPro" id="IPR041657">
    <property type="entry name" value="HTH_17"/>
</dbReference>
<gene>
    <name evidence="4" type="ORF">HGA03_03150</name>
</gene>
<dbReference type="SUPFAM" id="SSF50331">
    <property type="entry name" value="MOP-like"/>
    <property type="match status" value="1"/>
</dbReference>
<dbReference type="CDD" id="cd04762">
    <property type="entry name" value="HTH_MerR-trunc"/>
    <property type="match status" value="1"/>
</dbReference>
<dbReference type="GO" id="GO:0015689">
    <property type="term" value="P:molybdate ion transport"/>
    <property type="evidence" value="ECO:0007669"/>
    <property type="project" value="InterPro"/>
</dbReference>
<dbReference type="PROSITE" id="PS51866">
    <property type="entry name" value="MOP"/>
    <property type="match status" value="1"/>
</dbReference>
<organism evidence="4 5">
    <name type="scientific">Cellulomonas denverensis</name>
    <dbReference type="NCBI Taxonomy" id="264297"/>
    <lineage>
        <taxon>Bacteria</taxon>
        <taxon>Bacillati</taxon>
        <taxon>Actinomycetota</taxon>
        <taxon>Actinomycetes</taxon>
        <taxon>Micrococcales</taxon>
        <taxon>Cellulomonadaceae</taxon>
        <taxon>Cellulomonas</taxon>
    </lineage>
</organism>
<dbReference type="Proteomes" id="UP000581206">
    <property type="component" value="Unassembled WGS sequence"/>
</dbReference>
<dbReference type="GO" id="GO:0003677">
    <property type="term" value="F:DNA binding"/>
    <property type="evidence" value="ECO:0007669"/>
    <property type="project" value="InterPro"/>
</dbReference>
<dbReference type="EMBL" id="JAAXOX010000001">
    <property type="protein sequence ID" value="NKY21657.1"/>
    <property type="molecule type" value="Genomic_DNA"/>
</dbReference>